<gene>
    <name evidence="2" type="ORF">G5714_019327</name>
</gene>
<feature type="region of interest" description="Disordered" evidence="1">
    <location>
        <begin position="17"/>
        <end position="79"/>
    </location>
</feature>
<sequence length="105" mass="11594">MCAIVLEWHKIKQGAVDPRGRRWRCTSAENPGRGGQGDVDGRRRGEHSGENTGGDGGVPVPRIQDVEDKETWMDADEENTLGKTQEALFLCQNHHLKVSPLPPLP</sequence>
<protein>
    <submittedName>
        <fullName evidence="2">Uncharacterized protein</fullName>
    </submittedName>
</protein>
<name>A0A7J6BWS4_9TELE</name>
<organism evidence="2 3">
    <name type="scientific">Onychostoma macrolepis</name>
    <dbReference type="NCBI Taxonomy" id="369639"/>
    <lineage>
        <taxon>Eukaryota</taxon>
        <taxon>Metazoa</taxon>
        <taxon>Chordata</taxon>
        <taxon>Craniata</taxon>
        <taxon>Vertebrata</taxon>
        <taxon>Euteleostomi</taxon>
        <taxon>Actinopterygii</taxon>
        <taxon>Neopterygii</taxon>
        <taxon>Teleostei</taxon>
        <taxon>Ostariophysi</taxon>
        <taxon>Cypriniformes</taxon>
        <taxon>Cyprinidae</taxon>
        <taxon>Acrossocheilinae</taxon>
        <taxon>Onychostoma</taxon>
    </lineage>
</organism>
<evidence type="ECO:0000313" key="3">
    <source>
        <dbReference type="Proteomes" id="UP000579812"/>
    </source>
</evidence>
<comment type="caution">
    <text evidence="2">The sequence shown here is derived from an EMBL/GenBank/DDBJ whole genome shotgun (WGS) entry which is preliminary data.</text>
</comment>
<evidence type="ECO:0000256" key="1">
    <source>
        <dbReference type="SAM" id="MobiDB-lite"/>
    </source>
</evidence>
<accession>A0A7J6BWS4</accession>
<dbReference type="AlphaFoldDB" id="A0A7J6BWS4"/>
<dbReference type="EMBL" id="JAAMOB010000020">
    <property type="protein sequence ID" value="KAF4099201.1"/>
    <property type="molecule type" value="Genomic_DNA"/>
</dbReference>
<reference evidence="2 3" key="1">
    <citation type="submission" date="2020-04" db="EMBL/GenBank/DDBJ databases">
        <title>Chromosome-level genome assembly of a cyprinid fish Onychostoma macrolepis by integration of Nanopore Sequencing, Bionano and Hi-C technology.</title>
        <authorList>
            <person name="Wang D."/>
        </authorList>
    </citation>
    <scope>NUCLEOTIDE SEQUENCE [LARGE SCALE GENOMIC DNA]</scope>
    <source>
        <strain evidence="2">SWU-2019</strain>
        <tissue evidence="2">Muscle</tissue>
    </source>
</reference>
<feature type="compositionally biased region" description="Basic and acidic residues" evidence="1">
    <location>
        <begin position="39"/>
        <end position="49"/>
    </location>
</feature>
<dbReference type="Proteomes" id="UP000579812">
    <property type="component" value="Unassembled WGS sequence"/>
</dbReference>
<evidence type="ECO:0000313" key="2">
    <source>
        <dbReference type="EMBL" id="KAF4099201.1"/>
    </source>
</evidence>
<proteinExistence type="predicted"/>
<keyword evidence="3" id="KW-1185">Reference proteome</keyword>